<name>A0A2I9D7P1_9DEIO</name>
<protein>
    <submittedName>
        <fullName evidence="1">Uncharacterized protein</fullName>
    </submittedName>
</protein>
<dbReference type="Proteomes" id="UP000236569">
    <property type="component" value="Unassembled WGS sequence"/>
</dbReference>
<organism evidence="1 2">
    <name type="scientific">Deinococcus aerius</name>
    <dbReference type="NCBI Taxonomy" id="200253"/>
    <lineage>
        <taxon>Bacteria</taxon>
        <taxon>Thermotogati</taxon>
        <taxon>Deinococcota</taxon>
        <taxon>Deinococci</taxon>
        <taxon>Deinococcales</taxon>
        <taxon>Deinococcaceae</taxon>
        <taxon>Deinococcus</taxon>
    </lineage>
</organism>
<dbReference type="AlphaFoldDB" id="A0A2I9D7P1"/>
<evidence type="ECO:0000313" key="1">
    <source>
        <dbReference type="EMBL" id="GBF06510.1"/>
    </source>
</evidence>
<proteinExistence type="predicted"/>
<gene>
    <name evidence="1" type="ORF">DAERI_090096</name>
</gene>
<accession>A0A2I9D7P1</accession>
<sequence>MGQCNPLPDSLKTEYNTVTMSKASRDSARAVIQARFRESVDRDVSGLAAAQCQEGGLYAPDGTPAHILCLGSHPAVTGLIWQDFRPNWEEVVYVYDGTRTELTRYLNAKLHLTVTLAAAGHENTPGVQAALLAAQQALHALWIVWAGYQATTTDALAHAVTEFEDVR</sequence>
<evidence type="ECO:0000313" key="2">
    <source>
        <dbReference type="Proteomes" id="UP000236569"/>
    </source>
</evidence>
<reference evidence="2" key="1">
    <citation type="submission" date="2018-01" db="EMBL/GenBank/DDBJ databases">
        <title>Draft Genome Sequence of the Radioresistant Bacterium Deinococcus aerius TR0125, Isolated from the Higher Atmosphere above Japan.</title>
        <authorList>
            <person name="Satoh K."/>
            <person name="Arai H."/>
            <person name="Sanzen T."/>
            <person name="Kawaguchi Y."/>
            <person name="Hayashi H."/>
            <person name="Yokobori S."/>
            <person name="Yamagishi A."/>
            <person name="Oono Y."/>
            <person name="Narumi I."/>
        </authorList>
    </citation>
    <scope>NUCLEOTIDE SEQUENCE [LARGE SCALE GENOMIC DNA]</scope>
    <source>
        <strain evidence="2">TR0125</strain>
    </source>
</reference>
<dbReference type="EMBL" id="BFAG01000009">
    <property type="protein sequence ID" value="GBF06510.1"/>
    <property type="molecule type" value="Genomic_DNA"/>
</dbReference>
<comment type="caution">
    <text evidence="1">The sequence shown here is derived from an EMBL/GenBank/DDBJ whole genome shotgun (WGS) entry which is preliminary data.</text>
</comment>
<keyword evidence="2" id="KW-1185">Reference proteome</keyword>